<dbReference type="InterPro" id="IPR008279">
    <property type="entry name" value="PEP-util_enz_mobile_dom"/>
</dbReference>
<dbReference type="InterPro" id="IPR010121">
    <property type="entry name" value="Pyruvate_phosphate_dikinase"/>
</dbReference>
<feature type="domain" description="Pyruvate phosphate dikinase AMP/ATP-binding" evidence="16">
    <location>
        <begin position="57"/>
        <end position="296"/>
    </location>
</feature>
<dbReference type="InterPro" id="IPR036637">
    <property type="entry name" value="Phosphohistidine_dom_sf"/>
</dbReference>
<keyword evidence="9" id="KW-0067">ATP-binding</keyword>
<dbReference type="InterPro" id="IPR002192">
    <property type="entry name" value="PPDK_AMP/ATP-bd"/>
</dbReference>
<feature type="binding site" evidence="13">
    <location>
        <position position="767"/>
    </location>
    <ligand>
        <name>substrate</name>
    </ligand>
</feature>
<evidence type="ECO:0000256" key="13">
    <source>
        <dbReference type="PIRSR" id="PIRSR000853-2"/>
    </source>
</evidence>
<protein>
    <recommendedName>
        <fullName evidence="4 11">Pyruvate, phosphate dikinase</fullName>
        <ecNumber evidence="3 11">2.7.9.1</ecNumber>
    </recommendedName>
</protein>
<dbReference type="GeneID" id="64196070"/>
<dbReference type="GO" id="GO:0016301">
    <property type="term" value="F:kinase activity"/>
    <property type="evidence" value="ECO:0007669"/>
    <property type="project" value="UniProtKB-UniRule"/>
</dbReference>
<dbReference type="PIRSF" id="PIRSF000853">
    <property type="entry name" value="PPDK"/>
    <property type="match status" value="1"/>
</dbReference>
<dbReference type="PANTHER" id="PTHR22931:SF9">
    <property type="entry name" value="PYRUVATE, PHOSPHATE DIKINASE 1, CHLOROPLASTIC"/>
    <property type="match status" value="1"/>
</dbReference>
<dbReference type="NCBIfam" id="NF004531">
    <property type="entry name" value="PRK05878.1"/>
    <property type="match status" value="1"/>
</dbReference>
<dbReference type="InterPro" id="IPR000121">
    <property type="entry name" value="PEP_util_C"/>
</dbReference>
<dbReference type="PROSITE" id="PS00370">
    <property type="entry name" value="PEP_ENZYMES_PHOS_SITE"/>
    <property type="match status" value="1"/>
</dbReference>
<name>A0A3E3ABD3_9FIRM</name>
<proteinExistence type="inferred from homology"/>
<feature type="domain" description="Pyruvate phosphate dikinase AMP/ATP-binding" evidence="16">
    <location>
        <begin position="302"/>
        <end position="351"/>
    </location>
</feature>
<organism evidence="19 20">
    <name type="scientific">Thomasclavelia ramosa</name>
    <dbReference type="NCBI Taxonomy" id="1547"/>
    <lineage>
        <taxon>Bacteria</taxon>
        <taxon>Bacillati</taxon>
        <taxon>Bacillota</taxon>
        <taxon>Erysipelotrichia</taxon>
        <taxon>Erysipelotrichales</taxon>
        <taxon>Coprobacillaceae</taxon>
        <taxon>Thomasclavelia</taxon>
    </lineage>
</organism>
<dbReference type="InterPro" id="IPR040442">
    <property type="entry name" value="Pyrv_kinase-like_dom_sf"/>
</dbReference>
<evidence type="ECO:0000256" key="6">
    <source>
        <dbReference type="ARBA" id="ARBA00022723"/>
    </source>
</evidence>
<feature type="binding site" evidence="13">
    <location>
        <position position="769"/>
    </location>
    <ligand>
        <name>substrate</name>
    </ligand>
</feature>
<dbReference type="Gene3D" id="3.30.470.20">
    <property type="entry name" value="ATP-grasp fold, B domain"/>
    <property type="match status" value="1"/>
</dbReference>
<evidence type="ECO:0000256" key="1">
    <source>
        <dbReference type="ARBA" id="ARBA00001946"/>
    </source>
</evidence>
<comment type="caution">
    <text evidence="19">The sequence shown here is derived from an EMBL/GenBank/DDBJ whole genome shotgun (WGS) entry which is preliminary data.</text>
</comment>
<comment type="cofactor">
    <cofactor evidence="1 11 14">
        <name>Mg(2+)</name>
        <dbReference type="ChEBI" id="CHEBI:18420"/>
    </cofactor>
</comment>
<feature type="binding site" evidence="13">
    <location>
        <position position="745"/>
    </location>
    <ligand>
        <name>substrate</name>
    </ligand>
</feature>
<evidence type="ECO:0000256" key="3">
    <source>
        <dbReference type="ARBA" id="ARBA00011994"/>
    </source>
</evidence>
<sequence>MKKYVYMFSEGNEMMRDLLGGKGANLAAMVNLGLPVPQGFTVTTEACNEYYADGKIINDEMKKQIDDCLERLEKLADKKLGGLDNPLLVSVRSGAKFSMPGMMDTILNLGLNDETVEVVAKQTGNRRFAFDSYRRFIQMYSDVVCEVDKELFEAKLSELKTSKGYESDLDITAEDFENIIIPQYKEIFKTQLGRDFPQEAKEQLMGAILAVFRSWNNDRAIIYRNLNGIPHDLGTAVNVQQMVFGNMGDDSGTGVLFTRNAANGDNHIYGEYLINAQGEDVVAGIRTPQKIAKLEEDMPEIYKQLVTIVKGLEKHYKDMQDCEFTVENGKLYILQTRNGKRTGKAALKIAVDLVHEGLINKYEAMTRVEPDQISQLLHPNFTPAALAAAEVLIEGLPASPGAGAGKVYLTAEKVHEQAVAGEKVILVRHETSPEDIQGMVDCEGILTSTGGMTSHAAVVARGMGKCCIVGAKALSIDYDAGTFTIDGKTYPEGTEISLDGTSGKVYMGILDSEESELTGDFAELMSWADEIKKLQVRANADSPRDAAVAIKFGAEGIGLCRTEHMFFEGDRIEYVRQMILSDTVEERIKALDELYKFQVEDFRGIYRAMVGLPVTVRLLDPPLHEFLPHTDEEYQAVADKLGKTLEEVKTKGATLKETNPMLGHRGSRLAVTYPEIYNMQVRAIIDAAIDVERELGCTIVPEIMLPLIGSESEIVYVKDNVTKAIDAAIMAKNAKIEYKIGTMIEIPRAALTADEIAKHAEFFSFGTNDLTQMTFGFSRDDVGSFLPEYINRKVIQVDPFVSLDQSGVGQLVEMAANKGRSVRPKIKLGICGEHGGDPESIKFCHKTGLTYVSCSPYRVLIARLAAAQAAAEEIILEHTTDKVLVADK</sequence>
<accession>A0A3E3ABD3</accession>
<evidence type="ECO:0000256" key="8">
    <source>
        <dbReference type="ARBA" id="ARBA00022777"/>
    </source>
</evidence>
<reference evidence="19 20" key="1">
    <citation type="submission" date="2018-08" db="EMBL/GenBank/DDBJ databases">
        <title>A genome reference for cultivated species of the human gut microbiota.</title>
        <authorList>
            <person name="Zou Y."/>
            <person name="Xue W."/>
            <person name="Luo G."/>
        </authorList>
    </citation>
    <scope>NUCLEOTIDE SEQUENCE [LARGE SCALE GENOMIC DNA]</scope>
    <source>
        <strain evidence="19 20">OM06-4</strain>
    </source>
</reference>
<evidence type="ECO:0000259" key="15">
    <source>
        <dbReference type="Pfam" id="PF00391"/>
    </source>
</evidence>
<feature type="active site" description="Tele-phosphohistidine intermediate" evidence="12">
    <location>
        <position position="455"/>
    </location>
</feature>
<evidence type="ECO:0000259" key="17">
    <source>
        <dbReference type="Pfam" id="PF02896"/>
    </source>
</evidence>
<dbReference type="GO" id="GO:0005524">
    <property type="term" value="F:ATP binding"/>
    <property type="evidence" value="ECO:0007669"/>
    <property type="project" value="UniProtKB-UniRule"/>
</dbReference>
<evidence type="ECO:0000313" key="20">
    <source>
        <dbReference type="Proteomes" id="UP000261032"/>
    </source>
</evidence>
<keyword evidence="6 14" id="KW-0479">Metal-binding</keyword>
<dbReference type="Gene3D" id="3.20.20.60">
    <property type="entry name" value="Phosphoenolpyruvate-binding domains"/>
    <property type="match status" value="1"/>
</dbReference>
<dbReference type="RefSeq" id="WP_003538022.1">
    <property type="nucleotide sequence ID" value="NZ_AP031443.1"/>
</dbReference>
<keyword evidence="5 19" id="KW-0808">Transferase</keyword>
<evidence type="ECO:0000256" key="7">
    <source>
        <dbReference type="ARBA" id="ARBA00022741"/>
    </source>
</evidence>
<evidence type="ECO:0000313" key="18">
    <source>
        <dbReference type="EMBL" id="MDB7084571.1"/>
    </source>
</evidence>
<feature type="domain" description="PEP-utilising enzyme mobile" evidence="15">
    <location>
        <begin position="422"/>
        <end position="503"/>
    </location>
</feature>
<evidence type="ECO:0000259" key="16">
    <source>
        <dbReference type="Pfam" id="PF01326"/>
    </source>
</evidence>
<dbReference type="GO" id="GO:0046872">
    <property type="term" value="F:metal ion binding"/>
    <property type="evidence" value="ECO:0007669"/>
    <property type="project" value="UniProtKB-UniRule"/>
</dbReference>
<dbReference type="SUPFAM" id="SSF56059">
    <property type="entry name" value="Glutathione synthetase ATP-binding domain-like"/>
    <property type="match status" value="1"/>
</dbReference>
<evidence type="ECO:0000256" key="9">
    <source>
        <dbReference type="ARBA" id="ARBA00022840"/>
    </source>
</evidence>
<feature type="binding site" evidence="13">
    <location>
        <position position="617"/>
    </location>
    <ligand>
        <name>substrate</name>
    </ligand>
</feature>
<evidence type="ECO:0000256" key="14">
    <source>
        <dbReference type="PIRSR" id="PIRSR000853-3"/>
    </source>
</evidence>
<dbReference type="Gene3D" id="1.10.189.10">
    <property type="entry name" value="Pyruvate Phosphate Dikinase, domain 2"/>
    <property type="match status" value="1"/>
</dbReference>
<feature type="binding site" evidence="13">
    <location>
        <position position="766"/>
    </location>
    <ligand>
        <name>substrate</name>
    </ligand>
</feature>
<keyword evidence="19" id="KW-0670">Pyruvate</keyword>
<dbReference type="NCBIfam" id="TIGR01828">
    <property type="entry name" value="pyru_phos_dikin"/>
    <property type="match status" value="1"/>
</dbReference>
<dbReference type="EC" id="2.7.9.1" evidence="3 11"/>
<keyword evidence="10 14" id="KW-0460">Magnesium</keyword>
<comment type="catalytic activity">
    <reaction evidence="11">
        <text>pyruvate + phosphate + ATP = phosphoenolpyruvate + AMP + diphosphate + H(+)</text>
        <dbReference type="Rhea" id="RHEA:10756"/>
        <dbReference type="ChEBI" id="CHEBI:15361"/>
        <dbReference type="ChEBI" id="CHEBI:15378"/>
        <dbReference type="ChEBI" id="CHEBI:30616"/>
        <dbReference type="ChEBI" id="CHEBI:33019"/>
        <dbReference type="ChEBI" id="CHEBI:43474"/>
        <dbReference type="ChEBI" id="CHEBI:58702"/>
        <dbReference type="ChEBI" id="CHEBI:456215"/>
        <dbReference type="EC" id="2.7.9.1"/>
    </reaction>
</comment>
<dbReference type="Pfam" id="PF00391">
    <property type="entry name" value="PEP-utilizers"/>
    <property type="match status" value="1"/>
</dbReference>
<dbReference type="Proteomes" id="UP000261032">
    <property type="component" value="Unassembled WGS sequence"/>
</dbReference>
<evidence type="ECO:0000256" key="2">
    <source>
        <dbReference type="ARBA" id="ARBA00007837"/>
    </source>
</evidence>
<dbReference type="Proteomes" id="UP001211987">
    <property type="component" value="Unassembled WGS sequence"/>
</dbReference>
<dbReference type="Gene3D" id="1.20.80.30">
    <property type="match status" value="1"/>
</dbReference>
<evidence type="ECO:0000256" key="12">
    <source>
        <dbReference type="PIRSR" id="PIRSR000853-1"/>
    </source>
</evidence>
<evidence type="ECO:0000256" key="4">
    <source>
        <dbReference type="ARBA" id="ARBA00020138"/>
    </source>
</evidence>
<dbReference type="PANTHER" id="PTHR22931">
    <property type="entry name" value="PHOSPHOENOLPYRUVATE DIKINASE-RELATED"/>
    <property type="match status" value="1"/>
</dbReference>
<evidence type="ECO:0000313" key="19">
    <source>
        <dbReference type="EMBL" id="RGD84726.1"/>
    </source>
</evidence>
<evidence type="ECO:0000256" key="5">
    <source>
        <dbReference type="ARBA" id="ARBA00022679"/>
    </source>
</evidence>
<evidence type="ECO:0000256" key="10">
    <source>
        <dbReference type="ARBA" id="ARBA00022842"/>
    </source>
</evidence>
<feature type="domain" description="PEP-utilising enzyme C-terminal" evidence="17">
    <location>
        <begin position="518"/>
        <end position="869"/>
    </location>
</feature>
<reference evidence="18" key="2">
    <citation type="submission" date="2023-01" db="EMBL/GenBank/DDBJ databases">
        <title>Human gut microbiome strain richness.</title>
        <authorList>
            <person name="Chen-Liaw A."/>
        </authorList>
    </citation>
    <scope>NUCLEOTIDE SEQUENCE</scope>
    <source>
        <strain evidence="18">1001217st2_G6_1001217B_191108</strain>
    </source>
</reference>
<feature type="binding site" evidence="13">
    <location>
        <position position="768"/>
    </location>
    <ligand>
        <name>substrate</name>
    </ligand>
</feature>
<dbReference type="PROSITE" id="PS00742">
    <property type="entry name" value="PEP_ENZYMES_2"/>
    <property type="match status" value="1"/>
</dbReference>
<dbReference type="Gene3D" id="3.50.30.10">
    <property type="entry name" value="Phosphohistidine domain"/>
    <property type="match status" value="1"/>
</dbReference>
<evidence type="ECO:0000256" key="11">
    <source>
        <dbReference type="PIRNR" id="PIRNR000853"/>
    </source>
</evidence>
<keyword evidence="7" id="KW-0547">Nucleotide-binding</keyword>
<keyword evidence="8 19" id="KW-0418">Kinase</keyword>
<feature type="binding site" evidence="14">
    <location>
        <position position="745"/>
    </location>
    <ligand>
        <name>Mg(2+)</name>
        <dbReference type="ChEBI" id="CHEBI:18420"/>
    </ligand>
</feature>
<dbReference type="EMBL" id="QUSL01000014">
    <property type="protein sequence ID" value="RGD84726.1"/>
    <property type="molecule type" value="Genomic_DNA"/>
</dbReference>
<dbReference type="SUPFAM" id="SSF52009">
    <property type="entry name" value="Phosphohistidine domain"/>
    <property type="match status" value="1"/>
</dbReference>
<comment type="similarity">
    <text evidence="2 11">Belongs to the PEP-utilizing enzyme family.</text>
</comment>
<dbReference type="Gene3D" id="3.30.1490.20">
    <property type="entry name" value="ATP-grasp fold, A domain"/>
    <property type="match status" value="1"/>
</dbReference>
<feature type="active site" description="Proton donor" evidence="12">
    <location>
        <position position="831"/>
    </location>
</feature>
<dbReference type="EMBL" id="JAQLKE010000020">
    <property type="protein sequence ID" value="MDB7084571.1"/>
    <property type="molecule type" value="Genomic_DNA"/>
</dbReference>
<dbReference type="AlphaFoldDB" id="A0A3E3ABD3"/>
<dbReference type="SUPFAM" id="SSF51621">
    <property type="entry name" value="Phosphoenolpyruvate/pyruvate domain"/>
    <property type="match status" value="1"/>
</dbReference>
<gene>
    <name evidence="18" type="primary">ppdK</name>
    <name evidence="19" type="ORF">DXB93_09845</name>
    <name evidence="18" type="ORF">PM738_12225</name>
</gene>
<dbReference type="Pfam" id="PF01326">
    <property type="entry name" value="PPDK_N"/>
    <property type="match status" value="2"/>
</dbReference>
<dbReference type="InterPro" id="IPR013815">
    <property type="entry name" value="ATP_grasp_subdomain_1"/>
</dbReference>
<feature type="binding site" evidence="13">
    <location>
        <position position="561"/>
    </location>
    <ligand>
        <name>substrate</name>
    </ligand>
</feature>
<dbReference type="InterPro" id="IPR018274">
    <property type="entry name" value="PEP_util_AS"/>
</dbReference>
<feature type="binding site" evidence="14">
    <location>
        <position position="769"/>
    </location>
    <ligand>
        <name>Mg(2+)</name>
        <dbReference type="ChEBI" id="CHEBI:18420"/>
    </ligand>
</feature>
<dbReference type="InterPro" id="IPR023151">
    <property type="entry name" value="PEP_util_CS"/>
</dbReference>
<dbReference type="GO" id="GO:0050242">
    <property type="term" value="F:pyruvate, phosphate dikinase activity"/>
    <property type="evidence" value="ECO:0007669"/>
    <property type="project" value="UniProtKB-UniRule"/>
</dbReference>
<dbReference type="Pfam" id="PF02896">
    <property type="entry name" value="PEP-utilizers_C"/>
    <property type="match status" value="1"/>
</dbReference>
<dbReference type="InterPro" id="IPR015813">
    <property type="entry name" value="Pyrv/PenolPyrv_kinase-like_dom"/>
</dbReference>